<dbReference type="Gene3D" id="1.10.720.30">
    <property type="entry name" value="SAP domain"/>
    <property type="match status" value="1"/>
</dbReference>
<evidence type="ECO:0000313" key="3">
    <source>
        <dbReference type="EMBL" id="KAG8463922.1"/>
    </source>
</evidence>
<evidence type="ECO:0000259" key="2">
    <source>
        <dbReference type="PROSITE" id="PS50800"/>
    </source>
</evidence>
<dbReference type="SUPFAM" id="SSF68906">
    <property type="entry name" value="SAP domain"/>
    <property type="match status" value="1"/>
</dbReference>
<feature type="chain" id="PRO_5035194975" description="SAP domain-containing protein" evidence="1">
    <location>
        <begin position="24"/>
        <end position="341"/>
    </location>
</feature>
<accession>A0A8J5XLL6</accession>
<feature type="domain" description="SAP" evidence="2">
    <location>
        <begin position="62"/>
        <end position="96"/>
    </location>
</feature>
<evidence type="ECO:0000313" key="4">
    <source>
        <dbReference type="Proteomes" id="UP000751190"/>
    </source>
</evidence>
<dbReference type="OrthoDB" id="207211at2759"/>
<evidence type="ECO:0000256" key="1">
    <source>
        <dbReference type="SAM" id="SignalP"/>
    </source>
</evidence>
<dbReference type="EMBL" id="JAGTXO010000014">
    <property type="protein sequence ID" value="KAG8463922.1"/>
    <property type="molecule type" value="Genomic_DNA"/>
</dbReference>
<dbReference type="InterPro" id="IPR003034">
    <property type="entry name" value="SAP_dom"/>
</dbReference>
<gene>
    <name evidence="3" type="ORF">KFE25_000090</name>
</gene>
<dbReference type="Pfam" id="PF02037">
    <property type="entry name" value="SAP"/>
    <property type="match status" value="1"/>
</dbReference>
<dbReference type="Proteomes" id="UP000751190">
    <property type="component" value="Unassembled WGS sequence"/>
</dbReference>
<dbReference type="PROSITE" id="PS50800">
    <property type="entry name" value="SAP"/>
    <property type="match status" value="1"/>
</dbReference>
<proteinExistence type="predicted"/>
<sequence length="341" mass="35643">MAVRSRAGLVGAALLLLCARPDGRAPPRSARAASRVRTSSATAASMRVGRAPAAPAAAVAVLSELTVYELKAICRAKGLKVSGRKLELVGRIRESDDAASAAILEEPARAARGASSGAQAPAPVAEGAAAVLAPAHVSWLSARGAGPAPRAAGGAVEVITAEDALHAEIAERRAQRRQRLAAYYEDEEYALAMAAGGAVRDVPIGASGASVAYAREAPELAQLAAAEPEQIVRLAWCRAFSVEEGAGVLVDLQSKSEFCVRRAQLRVSDELDAISDAERCLFRGEFVEYELKRESAGGGGEADAARGLRVVRVQGIEGWPLMFEAAFMLRQEQRARGAARP</sequence>
<comment type="caution">
    <text evidence="3">The sequence shown here is derived from an EMBL/GenBank/DDBJ whole genome shotgun (WGS) entry which is preliminary data.</text>
</comment>
<protein>
    <recommendedName>
        <fullName evidence="2">SAP domain-containing protein</fullName>
    </recommendedName>
</protein>
<dbReference type="OMA" id="MCEARAT"/>
<reference evidence="3" key="1">
    <citation type="submission" date="2021-05" db="EMBL/GenBank/DDBJ databases">
        <title>The genome of the haptophyte Pavlova lutheri (Diacronema luteri, Pavlovales) - a model for lipid biosynthesis in eukaryotic algae.</title>
        <authorList>
            <person name="Hulatt C.J."/>
            <person name="Posewitz M.C."/>
        </authorList>
    </citation>
    <scope>NUCLEOTIDE SEQUENCE</scope>
    <source>
        <strain evidence="3">NIVA-4/92</strain>
    </source>
</reference>
<name>A0A8J5XLL6_DIALT</name>
<dbReference type="InterPro" id="IPR036361">
    <property type="entry name" value="SAP_dom_sf"/>
</dbReference>
<keyword evidence="1" id="KW-0732">Signal</keyword>
<keyword evidence="4" id="KW-1185">Reference proteome</keyword>
<organism evidence="3 4">
    <name type="scientific">Diacronema lutheri</name>
    <name type="common">Unicellular marine alga</name>
    <name type="synonym">Monochrysis lutheri</name>
    <dbReference type="NCBI Taxonomy" id="2081491"/>
    <lineage>
        <taxon>Eukaryota</taxon>
        <taxon>Haptista</taxon>
        <taxon>Haptophyta</taxon>
        <taxon>Pavlovophyceae</taxon>
        <taxon>Pavlovales</taxon>
        <taxon>Pavlovaceae</taxon>
        <taxon>Diacronema</taxon>
    </lineage>
</organism>
<dbReference type="SMART" id="SM00513">
    <property type="entry name" value="SAP"/>
    <property type="match status" value="1"/>
</dbReference>
<dbReference type="AlphaFoldDB" id="A0A8J5XLL6"/>
<feature type="signal peptide" evidence="1">
    <location>
        <begin position="1"/>
        <end position="23"/>
    </location>
</feature>